<dbReference type="Proteomes" id="UP000231382">
    <property type="component" value="Unassembled WGS sequence"/>
</dbReference>
<proteinExistence type="predicted"/>
<evidence type="ECO:0000313" key="1">
    <source>
        <dbReference type="EMBL" id="PIS07526.1"/>
    </source>
</evidence>
<dbReference type="AlphaFoldDB" id="A0A2H0W616"/>
<reference evidence="2" key="1">
    <citation type="submission" date="2017-09" db="EMBL/GenBank/DDBJ databases">
        <title>Depth-based differentiation of microbial function through sediment-hosted aquifers and enrichment of novel symbionts in the deep terrestrial subsurface.</title>
        <authorList>
            <person name="Probst A.J."/>
            <person name="Ladd B."/>
            <person name="Jarett J.K."/>
            <person name="Geller-Mcgrath D.E."/>
            <person name="Sieber C.M.K."/>
            <person name="Emerson J.B."/>
            <person name="Anantharaman K."/>
            <person name="Thomas B.C."/>
            <person name="Malmstrom R."/>
            <person name="Stieglmeier M."/>
            <person name="Klingl A."/>
            <person name="Woyke T."/>
            <person name="Ryan C.M."/>
            <person name="Banfield J.F."/>
        </authorList>
    </citation>
    <scope>NUCLEOTIDE SEQUENCE [LARGE SCALE GENOMIC DNA]</scope>
</reference>
<name>A0A2H0W616_9BACT</name>
<sequence>MRTEHQLQFAPQRYLNSIVDQTKRAGYQFVALVTVSTDDVAHYVPAMAAQSSNLFFRVPERAVLVQAELHEYIEDFSRADHEPVDQNDFGYRHAWRLTLYWECGEVGYQRWLDHWEDEHPNASFAEMSTDVTVMVPDGFHYVGSWGGDHYDEDASCFFRPGRRTGPETIVEAIQVLTSVPQLAADDVFKELLVTGFAPSDIFPGCEPVFTSRFPWRRLRQFARHIHGLPFKPSTC</sequence>
<dbReference type="EMBL" id="PEZW01000019">
    <property type="protein sequence ID" value="PIS07526.1"/>
    <property type="molecule type" value="Genomic_DNA"/>
</dbReference>
<organism evidence="1 2">
    <name type="scientific">Candidatus Berkelbacteria bacterium CG10_big_fil_rev_8_21_14_0_10_43_13</name>
    <dbReference type="NCBI Taxonomy" id="1974514"/>
    <lineage>
        <taxon>Bacteria</taxon>
        <taxon>Candidatus Berkelbacteria</taxon>
    </lineage>
</organism>
<accession>A0A2H0W616</accession>
<evidence type="ECO:0000313" key="2">
    <source>
        <dbReference type="Proteomes" id="UP000231382"/>
    </source>
</evidence>
<protein>
    <submittedName>
        <fullName evidence="1">Uncharacterized protein</fullName>
    </submittedName>
</protein>
<comment type="caution">
    <text evidence="1">The sequence shown here is derived from an EMBL/GenBank/DDBJ whole genome shotgun (WGS) entry which is preliminary data.</text>
</comment>
<gene>
    <name evidence="1" type="ORF">COT78_03085</name>
</gene>